<feature type="region of interest" description="Disordered" evidence="2">
    <location>
        <begin position="197"/>
        <end position="242"/>
    </location>
</feature>
<name>A0A1B8GI65_9PEZI</name>
<keyword evidence="1" id="KW-0175">Coiled coil</keyword>
<dbReference type="OrthoDB" id="5377009at2759"/>
<dbReference type="RefSeq" id="XP_018129263.1">
    <property type="nucleotide sequence ID" value="XM_018274637.2"/>
</dbReference>
<feature type="compositionally biased region" description="Polar residues" evidence="2">
    <location>
        <begin position="1"/>
        <end position="12"/>
    </location>
</feature>
<dbReference type="AlphaFoldDB" id="A0A1B8GI65"/>
<feature type="compositionally biased region" description="Basic and acidic residues" evidence="2">
    <location>
        <begin position="320"/>
        <end position="337"/>
    </location>
</feature>
<feature type="coiled-coil region" evidence="1">
    <location>
        <begin position="440"/>
        <end position="467"/>
    </location>
</feature>
<feature type="region of interest" description="Disordered" evidence="2">
    <location>
        <begin position="1"/>
        <end position="54"/>
    </location>
</feature>
<dbReference type="GeneID" id="28838557"/>
<evidence type="ECO:0000313" key="4">
    <source>
        <dbReference type="Proteomes" id="UP000091956"/>
    </source>
</evidence>
<dbReference type="EMBL" id="KV460235">
    <property type="protein sequence ID" value="OBT95530.1"/>
    <property type="molecule type" value="Genomic_DNA"/>
</dbReference>
<feature type="region of interest" description="Disordered" evidence="2">
    <location>
        <begin position="320"/>
        <end position="413"/>
    </location>
</feature>
<evidence type="ECO:0000256" key="1">
    <source>
        <dbReference type="SAM" id="Coils"/>
    </source>
</evidence>
<gene>
    <name evidence="3" type="ORF">VE01_05171</name>
</gene>
<proteinExistence type="predicted"/>
<dbReference type="STRING" id="342668.A0A1B8GI65"/>
<feature type="compositionally biased region" description="Low complexity" evidence="2">
    <location>
        <begin position="197"/>
        <end position="207"/>
    </location>
</feature>
<reference evidence="4" key="2">
    <citation type="journal article" date="2018" name="Nat. Commun.">
        <title>Extreme sensitivity to ultraviolet light in the fungal pathogen causing white-nose syndrome of bats.</title>
        <authorList>
            <person name="Palmer J.M."/>
            <person name="Drees K.P."/>
            <person name="Foster J.T."/>
            <person name="Lindner D.L."/>
        </authorList>
    </citation>
    <scope>NUCLEOTIDE SEQUENCE [LARGE SCALE GENOMIC DNA]</scope>
    <source>
        <strain evidence="4">UAMH 10579</strain>
    </source>
</reference>
<feature type="region of interest" description="Disordered" evidence="2">
    <location>
        <begin position="104"/>
        <end position="139"/>
    </location>
</feature>
<evidence type="ECO:0000256" key="2">
    <source>
        <dbReference type="SAM" id="MobiDB-lite"/>
    </source>
</evidence>
<feature type="compositionally biased region" description="Polar residues" evidence="2">
    <location>
        <begin position="33"/>
        <end position="48"/>
    </location>
</feature>
<reference evidence="3 4" key="1">
    <citation type="submission" date="2016-03" db="EMBL/GenBank/DDBJ databases">
        <title>Comparative genomics of Pseudogymnoascus destructans, the fungus causing white-nose syndrome of bats.</title>
        <authorList>
            <person name="Palmer J.M."/>
            <person name="Drees K.P."/>
            <person name="Foster J.T."/>
            <person name="Lindner D.L."/>
        </authorList>
    </citation>
    <scope>NUCLEOTIDE SEQUENCE [LARGE SCALE GENOMIC DNA]</scope>
    <source>
        <strain evidence="3 4">UAMH 10579</strain>
    </source>
</reference>
<feature type="compositionally biased region" description="Low complexity" evidence="2">
    <location>
        <begin position="390"/>
        <end position="404"/>
    </location>
</feature>
<protein>
    <submittedName>
        <fullName evidence="3">Uncharacterized protein</fullName>
    </submittedName>
</protein>
<accession>A0A1B8GI65</accession>
<dbReference type="Proteomes" id="UP000091956">
    <property type="component" value="Unassembled WGS sequence"/>
</dbReference>
<evidence type="ECO:0000313" key="3">
    <source>
        <dbReference type="EMBL" id="OBT95530.1"/>
    </source>
</evidence>
<organism evidence="3 4">
    <name type="scientific">Pseudogymnoascus verrucosus</name>
    <dbReference type="NCBI Taxonomy" id="342668"/>
    <lineage>
        <taxon>Eukaryota</taxon>
        <taxon>Fungi</taxon>
        <taxon>Dikarya</taxon>
        <taxon>Ascomycota</taxon>
        <taxon>Pezizomycotina</taxon>
        <taxon>Leotiomycetes</taxon>
        <taxon>Thelebolales</taxon>
        <taxon>Thelebolaceae</taxon>
        <taxon>Pseudogymnoascus</taxon>
    </lineage>
</organism>
<feature type="compositionally biased region" description="Polar residues" evidence="2">
    <location>
        <begin position="119"/>
        <end position="133"/>
    </location>
</feature>
<sequence length="474" mass="50233">MASSTSTPNIPTGLSHCRSLSNTSQTSSQNTTPQAWSNENYDSGSLQQHFGDAHGNIISTPATTTTTLPCGRNVAQAHSNEEPVTPRQLKAHLRSLTPLQPIDTKITYSGRTTPGAGSPQKQENGGSMPTLTGTKGPAQTAPARGLAGWFSNTSTPSLESADLPTSTTVSAAGKLRNMSIPVASAASAASATKSKFSFFSPKPAQPATPTAYDDDGDDPLLNLSLSTALTPTPHDPFSPASSKNLHTSALTLLATFQSALRARTTQIRDLRAEAAARAEERDAADTRTQHLKAQLADMAARVAEQEGTLKSILGELVEERRRGAEERERSGKEESREGAGVVLDQKVPDRRSGSSEDLVVEGWKGAEESDAESAVESVWSRCGSPDGNRTSRTSGGSAVTSASSARREPLRRGGGKEEVVVVRRCDNCEGKAASAAWVAVRDLRDENKELKREAGVLREAMDEVIEMVSMVGLR</sequence>
<keyword evidence="4" id="KW-1185">Reference proteome</keyword>
<feature type="compositionally biased region" description="Low complexity" evidence="2">
    <location>
        <begin position="21"/>
        <end position="32"/>
    </location>
</feature>